<evidence type="ECO:0000313" key="2">
    <source>
        <dbReference type="Proteomes" id="UP001207228"/>
    </source>
</evidence>
<proteinExistence type="predicted"/>
<gene>
    <name evidence="1" type="ORF">OO017_10600</name>
</gene>
<sequence>MLLWSLTLPGHEVMVYGYLVQGSVSESVLRFKTASPEDEEQVLKPQTVQAFLDAQTAPELVLKQMLHTAPLLLLPLFAALLPDALPLYTSPVSAGQLLEQVLPVTVLPNAP</sequence>
<protein>
    <submittedName>
        <fullName evidence="1">Uncharacterized protein</fullName>
    </submittedName>
</protein>
<name>A0ABT3REX7_9BACT</name>
<dbReference type="Proteomes" id="UP001207228">
    <property type="component" value="Unassembled WGS sequence"/>
</dbReference>
<keyword evidence="2" id="KW-1185">Reference proteome</keyword>
<comment type="caution">
    <text evidence="1">The sequence shown here is derived from an EMBL/GenBank/DDBJ whole genome shotgun (WGS) entry which is preliminary data.</text>
</comment>
<dbReference type="RefSeq" id="WP_266052453.1">
    <property type="nucleotide sequence ID" value="NZ_JAPFQO010000006.1"/>
</dbReference>
<organism evidence="1 2">
    <name type="scientific">Pontibacter anaerobius</name>
    <dbReference type="NCBI Taxonomy" id="2993940"/>
    <lineage>
        <taxon>Bacteria</taxon>
        <taxon>Pseudomonadati</taxon>
        <taxon>Bacteroidota</taxon>
        <taxon>Cytophagia</taxon>
        <taxon>Cytophagales</taxon>
        <taxon>Hymenobacteraceae</taxon>
        <taxon>Pontibacter</taxon>
    </lineage>
</organism>
<evidence type="ECO:0000313" key="1">
    <source>
        <dbReference type="EMBL" id="MCX2740396.1"/>
    </source>
</evidence>
<reference evidence="1 2" key="1">
    <citation type="submission" date="2022-11" db="EMBL/GenBank/DDBJ databases">
        <title>The characterization of three novel Bacteroidetes species and genomic analysis of their roles in tidal elemental geochemical cycles.</title>
        <authorList>
            <person name="Ma K.-J."/>
        </authorList>
    </citation>
    <scope>NUCLEOTIDE SEQUENCE [LARGE SCALE GENOMIC DNA]</scope>
    <source>
        <strain evidence="1 2">M82</strain>
    </source>
</reference>
<accession>A0ABT3REX7</accession>
<dbReference type="EMBL" id="JAPFQO010000006">
    <property type="protein sequence ID" value="MCX2740396.1"/>
    <property type="molecule type" value="Genomic_DNA"/>
</dbReference>